<dbReference type="GO" id="GO:0016787">
    <property type="term" value="F:hydrolase activity"/>
    <property type="evidence" value="ECO:0007669"/>
    <property type="project" value="UniProtKB-KW"/>
</dbReference>
<dbReference type="InterPro" id="IPR027417">
    <property type="entry name" value="P-loop_NTPase"/>
</dbReference>
<evidence type="ECO:0000256" key="3">
    <source>
        <dbReference type="ARBA" id="ARBA00022741"/>
    </source>
</evidence>
<keyword evidence="6" id="KW-0067">ATP-binding</keyword>
<dbReference type="PROSITE" id="PS51192">
    <property type="entry name" value="HELICASE_ATP_BIND_1"/>
    <property type="match status" value="1"/>
</dbReference>
<dbReference type="Gene3D" id="3.40.50.300">
    <property type="entry name" value="P-loop containing nucleotide triphosphate hydrolases"/>
    <property type="match status" value="2"/>
</dbReference>
<accession>A0A2G8LLJ4</accession>
<comment type="caution">
    <text evidence="11">The sequence shown here is derived from an EMBL/GenBank/DDBJ whole genome shotgun (WGS) entry which is preliminary data.</text>
</comment>
<evidence type="ECO:0000313" key="11">
    <source>
        <dbReference type="EMBL" id="PIK61138.1"/>
    </source>
</evidence>
<feature type="domain" description="Helicase C-terminal" evidence="10">
    <location>
        <begin position="562"/>
        <end position="734"/>
    </location>
</feature>
<reference evidence="11 12" key="1">
    <citation type="journal article" date="2017" name="PLoS Biol.">
        <title>The sea cucumber genome provides insights into morphological evolution and visceral regeneration.</title>
        <authorList>
            <person name="Zhang X."/>
            <person name="Sun L."/>
            <person name="Yuan J."/>
            <person name="Sun Y."/>
            <person name="Gao Y."/>
            <person name="Zhang L."/>
            <person name="Li S."/>
            <person name="Dai H."/>
            <person name="Hamel J.F."/>
            <person name="Liu C."/>
            <person name="Yu Y."/>
            <person name="Liu S."/>
            <person name="Lin W."/>
            <person name="Guo K."/>
            <person name="Jin S."/>
            <person name="Xu P."/>
            <person name="Storey K.B."/>
            <person name="Huan P."/>
            <person name="Zhang T."/>
            <person name="Zhou Y."/>
            <person name="Zhang J."/>
            <person name="Lin C."/>
            <person name="Li X."/>
            <person name="Xing L."/>
            <person name="Huo D."/>
            <person name="Sun M."/>
            <person name="Wang L."/>
            <person name="Mercier A."/>
            <person name="Li F."/>
            <person name="Yang H."/>
            <person name="Xiang J."/>
        </authorList>
    </citation>
    <scope>NUCLEOTIDE SEQUENCE [LARGE SCALE GENOMIC DNA]</scope>
    <source>
        <strain evidence="11">Shaxun</strain>
        <tissue evidence="11">Muscle</tissue>
    </source>
</reference>
<dbReference type="Pfam" id="PF00270">
    <property type="entry name" value="DEAD"/>
    <property type="match status" value="1"/>
</dbReference>
<evidence type="ECO:0000259" key="10">
    <source>
        <dbReference type="PROSITE" id="PS51194"/>
    </source>
</evidence>
<dbReference type="Pfam" id="PF12796">
    <property type="entry name" value="Ank_2"/>
    <property type="match status" value="1"/>
</dbReference>
<dbReference type="Pfam" id="PF04408">
    <property type="entry name" value="WHD_HA2"/>
    <property type="match status" value="1"/>
</dbReference>
<dbReference type="PROSITE" id="PS50088">
    <property type="entry name" value="ANK_REPEAT"/>
    <property type="match status" value="1"/>
</dbReference>
<dbReference type="GO" id="GO:0005524">
    <property type="term" value="F:ATP binding"/>
    <property type="evidence" value="ECO:0007669"/>
    <property type="project" value="UniProtKB-KW"/>
</dbReference>
<dbReference type="Pfam" id="PF00271">
    <property type="entry name" value="Helicase_C"/>
    <property type="match status" value="1"/>
</dbReference>
<evidence type="ECO:0000259" key="9">
    <source>
        <dbReference type="PROSITE" id="PS51192"/>
    </source>
</evidence>
<dbReference type="SMART" id="SM00487">
    <property type="entry name" value="DEXDc"/>
    <property type="match status" value="1"/>
</dbReference>
<feature type="region of interest" description="Disordered" evidence="8">
    <location>
        <begin position="1328"/>
        <end position="1422"/>
    </location>
</feature>
<dbReference type="SUPFAM" id="SSF52540">
    <property type="entry name" value="P-loop containing nucleoside triphosphate hydrolases"/>
    <property type="match status" value="2"/>
</dbReference>
<dbReference type="InterPro" id="IPR002464">
    <property type="entry name" value="DNA/RNA_helicase_DEAH_CS"/>
</dbReference>
<dbReference type="Proteomes" id="UP000230750">
    <property type="component" value="Unassembled WGS sequence"/>
</dbReference>
<dbReference type="PROSITE" id="PS50297">
    <property type="entry name" value="ANK_REP_REGION"/>
    <property type="match status" value="1"/>
</dbReference>
<evidence type="ECO:0000256" key="4">
    <source>
        <dbReference type="ARBA" id="ARBA00022801"/>
    </source>
</evidence>
<evidence type="ECO:0000256" key="5">
    <source>
        <dbReference type="ARBA" id="ARBA00022806"/>
    </source>
</evidence>
<keyword evidence="12" id="KW-1185">Reference proteome</keyword>
<dbReference type="InterPro" id="IPR011709">
    <property type="entry name" value="DEAD-box_helicase_OB_fold"/>
</dbReference>
<evidence type="ECO:0000313" key="12">
    <source>
        <dbReference type="Proteomes" id="UP000230750"/>
    </source>
</evidence>
<dbReference type="InterPro" id="IPR011545">
    <property type="entry name" value="DEAD/DEAH_box_helicase_dom"/>
</dbReference>
<feature type="repeat" description="ANK" evidence="7">
    <location>
        <begin position="460"/>
        <end position="492"/>
    </location>
</feature>
<feature type="compositionally biased region" description="Polar residues" evidence="8">
    <location>
        <begin position="1348"/>
        <end position="1360"/>
    </location>
</feature>
<dbReference type="GO" id="GO:0003724">
    <property type="term" value="F:RNA helicase activity"/>
    <property type="evidence" value="ECO:0007669"/>
    <property type="project" value="UniProtKB-EC"/>
</dbReference>
<dbReference type="InterPro" id="IPR059023">
    <property type="entry name" value="RNA_hel_CTD"/>
</dbReference>
<evidence type="ECO:0000256" key="2">
    <source>
        <dbReference type="ARBA" id="ARBA00012552"/>
    </source>
</evidence>
<name>A0A2G8LLJ4_STIJA</name>
<dbReference type="CDD" id="cd18791">
    <property type="entry name" value="SF2_C_RHA"/>
    <property type="match status" value="1"/>
</dbReference>
<keyword evidence="3" id="KW-0547">Nucleotide-binding</keyword>
<dbReference type="EMBL" id="MRZV01000040">
    <property type="protein sequence ID" value="PIK61138.1"/>
    <property type="molecule type" value="Genomic_DNA"/>
</dbReference>
<dbReference type="InterPro" id="IPR002110">
    <property type="entry name" value="Ankyrin_rpt"/>
</dbReference>
<dbReference type="PROSITE" id="PS00690">
    <property type="entry name" value="DEAH_ATP_HELICASE"/>
    <property type="match status" value="1"/>
</dbReference>
<dbReference type="SMART" id="SM00248">
    <property type="entry name" value="ANK"/>
    <property type="match status" value="2"/>
</dbReference>
<feature type="domain" description="Helicase ATP-binding" evidence="9">
    <location>
        <begin position="155"/>
        <end position="321"/>
    </location>
</feature>
<feature type="region of interest" description="Disordered" evidence="8">
    <location>
        <begin position="79"/>
        <end position="138"/>
    </location>
</feature>
<dbReference type="SMART" id="SM00490">
    <property type="entry name" value="HELICc"/>
    <property type="match status" value="1"/>
</dbReference>
<dbReference type="STRING" id="307972.A0A2G8LLJ4"/>
<dbReference type="PANTHER" id="PTHR18934:SF213">
    <property type="entry name" value="3'-5' RNA HELICASE YTHDC2"/>
    <property type="match status" value="1"/>
</dbReference>
<comment type="similarity">
    <text evidence="1">Belongs to the DEAD box helicase family. DEAH subfamily.</text>
</comment>
<dbReference type="InterPro" id="IPR001650">
    <property type="entry name" value="Helicase_C-like"/>
</dbReference>
<dbReference type="Gene3D" id="3.30.1370.50">
    <property type="entry name" value="R3H-like domain"/>
    <property type="match status" value="1"/>
</dbReference>
<dbReference type="OrthoDB" id="6103986at2759"/>
<dbReference type="InterPro" id="IPR036770">
    <property type="entry name" value="Ankyrin_rpt-contain_sf"/>
</dbReference>
<dbReference type="FunFam" id="3.40.50.300:FF:000284">
    <property type="entry name" value="probable ATP-dependent RNA helicase YTHDC2"/>
    <property type="match status" value="1"/>
</dbReference>
<dbReference type="InterPro" id="IPR048333">
    <property type="entry name" value="HA2_WH"/>
</dbReference>
<dbReference type="SUPFAM" id="SSF82708">
    <property type="entry name" value="R3H domain"/>
    <property type="match status" value="1"/>
</dbReference>
<dbReference type="Pfam" id="PF26026">
    <property type="entry name" value="RNA_hel_CTD"/>
    <property type="match status" value="1"/>
</dbReference>
<feature type="compositionally biased region" description="Low complexity" evidence="8">
    <location>
        <begin position="1405"/>
        <end position="1417"/>
    </location>
</feature>
<dbReference type="PANTHER" id="PTHR18934">
    <property type="entry name" value="ATP-DEPENDENT RNA HELICASE"/>
    <property type="match status" value="1"/>
</dbReference>
<organism evidence="11 12">
    <name type="scientific">Stichopus japonicus</name>
    <name type="common">Sea cucumber</name>
    <dbReference type="NCBI Taxonomy" id="307972"/>
    <lineage>
        <taxon>Eukaryota</taxon>
        <taxon>Metazoa</taxon>
        <taxon>Echinodermata</taxon>
        <taxon>Eleutherozoa</taxon>
        <taxon>Echinozoa</taxon>
        <taxon>Holothuroidea</taxon>
        <taxon>Aspidochirotacea</taxon>
        <taxon>Aspidochirotida</taxon>
        <taxon>Stichopodidae</taxon>
        <taxon>Apostichopus</taxon>
    </lineage>
</organism>
<evidence type="ECO:0000256" key="7">
    <source>
        <dbReference type="PROSITE-ProRule" id="PRU00023"/>
    </source>
</evidence>
<keyword evidence="5 11" id="KW-0347">Helicase</keyword>
<keyword evidence="4" id="KW-0378">Hydrolase</keyword>
<dbReference type="InterPro" id="IPR036867">
    <property type="entry name" value="R3H_dom_sf"/>
</dbReference>
<dbReference type="Pfam" id="PF07717">
    <property type="entry name" value="OB_NTP_bind"/>
    <property type="match status" value="1"/>
</dbReference>
<dbReference type="SMART" id="SM00847">
    <property type="entry name" value="HA2"/>
    <property type="match status" value="1"/>
</dbReference>
<dbReference type="InterPro" id="IPR007502">
    <property type="entry name" value="Helicase-assoc_dom"/>
</dbReference>
<dbReference type="InterPro" id="IPR001374">
    <property type="entry name" value="R3H_dom"/>
</dbReference>
<feature type="non-terminal residue" evidence="11">
    <location>
        <position position="1"/>
    </location>
</feature>
<dbReference type="Pfam" id="PF21010">
    <property type="entry name" value="HA2_C"/>
    <property type="match status" value="1"/>
</dbReference>
<sequence length="1437" mass="159895">LEFPSSLDSTQRKYIHQLVAQLGLKSKSKGLGLNRYLTLFKKDGTSLADKIPICHLTQVSRNESQALFQRLPVSVRERQELLPRMERRRLGPNDRRPQTSRKQDAQNSGNPAREMAKTTGRLNSGLPQTPPARRKSDLDEFRKSLPIFAMKDEIIRLITNNRVTIISGETGSGKTTQVPQFILDASYKLGSACRIICTQPRRLSALSISGRVAAERGESVGQTVGYQIRLESRVSPKTLLTFCTNGVLLRTLMSGDTSLSSISHVIVDEIHERDQYSDFLLIQLRELLSKHPHLHVILMSAALDIELFVRYFNNAPLLCVPGKLFDVEELFLEDALRCTGYTTKLMDQYKKDKAKKQGQQAELEKWKKKKGSGNPQGAASSPFDMTSLQGALKSPGSSSQAKQGTLDTSLDVSDMPDWLVEEMDSAISEAWKVGTEETFLQMLILIMNENVSVNFQHSQTSVTPLMVAAAKGNTDTVEKLLTLGANVHLKAGGDQTALDLAKHSGNNDLVSYLQAYITNLDQQNEPDAALVSGASLISVEDKELLEAYQNTFDDDRVDIDLILTLIGYICQNSTEGAILAFLPGYDEIVTLRDTLMNNDRFGDTSLFRIYTLHSSMQSNDQVKVFKTIQGIRKIVLSTNIAESSITINDVVFVIDSGKVKEKTFDALTSVSMLKSVWVSKANSKQRRGRAGRCRPGMCFHMFSRARYQSLPDFQTPAILRMPLHELCLHTKLLAPVMCTVSEFLARAPQPPASLAVRNAIQLLQSIDAMDHWEDLTELGCHLADLPIAPHLGKMVLYSIVLKCLDPILTIACALAYKDPFILPKHPSQRRACHQVRKKYAANTFSDHMALLRAFQSWQRARSDNWEKSFCERNFLSPASLEMIVGMRTQLLGQLRASGFVRARGPGDIKDLNTNSENWAVVKCALCAGMYPHIIRADKQEGTLMTKQEKNLRFHPSSVLNEEANEACSLKKMQKMGVCKLPSDWFIYEEQTRVFRSLYVRCVTLVSPITIALFCGPSCLPEDSLTLPNSATRGQAKVGPSGDGESASSDDDEEAGEGAMALFKLDWWLQLKMDIQAANLTVSLRQKFHTLFLRRMRAPAKPWSEADESVLRTLITVLTSEEQALGLQQPVGVGQRPKPMAMDNFNSPPQKSVGHRLQQGSNFRGGGWFPRGGQMSPQGRRGGPLSACNHRWKIYDSSLQVSVRTKVTEPWLPTSPSGCPWTGYAEGLPPQPFNANNNNSNQEHGFATEGFHSDSMGTDIALPQAFNISVPTSNGQLEGTWMVTIQDKRSLCIVLYIAYKTIVCLFVFCDRASSPLMHTMPNPRARPFDPSTLWFPPGQNHHPEPLAHSTPSYQQGPSSHLSFRPEEAKPLDSVGSNDDPRWAHWQQGNPEGHRQVRNPETRRSRISTWSSSSVNGSSETCNTPWSTAATFGDFGGRY</sequence>
<feature type="region of interest" description="Disordered" evidence="8">
    <location>
        <begin position="1030"/>
        <end position="1054"/>
    </location>
</feature>
<feature type="compositionally biased region" description="Polar residues" evidence="8">
    <location>
        <begin position="373"/>
        <end position="409"/>
    </location>
</feature>
<dbReference type="EC" id="3.6.4.13" evidence="2"/>
<feature type="compositionally biased region" description="Basic and acidic residues" evidence="8">
    <location>
        <begin position="1390"/>
        <end position="1402"/>
    </location>
</feature>
<dbReference type="PROSITE" id="PS51194">
    <property type="entry name" value="HELICASE_CTER"/>
    <property type="match status" value="1"/>
</dbReference>
<feature type="compositionally biased region" description="Basic and acidic residues" evidence="8">
    <location>
        <begin position="79"/>
        <end position="104"/>
    </location>
</feature>
<dbReference type="SUPFAM" id="SSF48403">
    <property type="entry name" value="Ankyrin repeat"/>
    <property type="match status" value="1"/>
</dbReference>
<dbReference type="Pfam" id="PF01424">
    <property type="entry name" value="R3H"/>
    <property type="match status" value="1"/>
</dbReference>
<dbReference type="Gene3D" id="1.20.120.1080">
    <property type="match status" value="1"/>
</dbReference>
<dbReference type="Gene3D" id="1.25.40.20">
    <property type="entry name" value="Ankyrin repeat-containing domain"/>
    <property type="match status" value="1"/>
</dbReference>
<evidence type="ECO:0000256" key="1">
    <source>
        <dbReference type="ARBA" id="ARBA00008792"/>
    </source>
</evidence>
<proteinExistence type="inferred from homology"/>
<protein>
    <recommendedName>
        <fullName evidence="2">RNA helicase</fullName>
        <ecNumber evidence="2">3.6.4.13</ecNumber>
    </recommendedName>
</protein>
<evidence type="ECO:0000256" key="8">
    <source>
        <dbReference type="SAM" id="MobiDB-lite"/>
    </source>
</evidence>
<keyword evidence="7" id="KW-0040">ANK repeat</keyword>
<dbReference type="GO" id="GO:0003723">
    <property type="term" value="F:RNA binding"/>
    <property type="evidence" value="ECO:0007669"/>
    <property type="project" value="TreeGrafter"/>
</dbReference>
<dbReference type="InterPro" id="IPR014001">
    <property type="entry name" value="Helicase_ATP-bd"/>
</dbReference>
<gene>
    <name evidence="11" type="ORF">BSL78_01963</name>
</gene>
<evidence type="ECO:0000256" key="6">
    <source>
        <dbReference type="ARBA" id="ARBA00022840"/>
    </source>
</evidence>
<dbReference type="FunFam" id="1.20.120.1080:FF:000008">
    <property type="entry name" value="probable ATP-dependent RNA helicase YTHDC2"/>
    <property type="match status" value="1"/>
</dbReference>
<feature type="region of interest" description="Disordered" evidence="8">
    <location>
        <begin position="360"/>
        <end position="409"/>
    </location>
</feature>